<organism evidence="6 7">
    <name type="scientific">Streptobacillus felis</name>
    <dbReference type="NCBI Taxonomy" id="1384509"/>
    <lineage>
        <taxon>Bacteria</taxon>
        <taxon>Fusobacteriati</taxon>
        <taxon>Fusobacteriota</taxon>
        <taxon>Fusobacteriia</taxon>
        <taxon>Fusobacteriales</taxon>
        <taxon>Leptotrichiaceae</taxon>
        <taxon>Streptobacillus</taxon>
    </lineage>
</organism>
<dbReference type="SUPFAM" id="SSF55060">
    <property type="entry name" value="GHMP Kinase, C-terminal domain"/>
    <property type="match status" value="1"/>
</dbReference>
<protein>
    <recommendedName>
        <fullName evidence="5">GHMP kinase N-terminal domain-containing protein</fullName>
    </recommendedName>
</protein>
<dbReference type="AlphaFoldDB" id="A0A7Z0PF67"/>
<evidence type="ECO:0000256" key="3">
    <source>
        <dbReference type="ARBA" id="ARBA00022840"/>
    </source>
</evidence>
<name>A0A7Z0PF67_9FUSO</name>
<keyword evidence="1" id="KW-0547">Nucleotide-binding</keyword>
<comment type="caution">
    <text evidence="6">The sequence shown here is derived from an EMBL/GenBank/DDBJ whole genome shotgun (WGS) entry which is preliminary data.</text>
</comment>
<evidence type="ECO:0000256" key="4">
    <source>
        <dbReference type="SAM" id="Coils"/>
    </source>
</evidence>
<dbReference type="Pfam" id="PF00288">
    <property type="entry name" value="GHMP_kinases_N"/>
    <property type="match status" value="1"/>
</dbReference>
<keyword evidence="2" id="KW-0808">Transferase</keyword>
<sequence length="288" mass="33100">MLEKAGSKLYLAGEYAILKENSYAIVSYIEKYTYLYFYKNEEWEVTTSIKDKDGLIYKIIEYVERNFDISNKAKLKYESELYENDKKYGLGSSASLIVVTIKSILKLNNIVLDSMELFNVCIDFMIENNISGSFGDVACICYEKNILFKSSNRIDRNYEIKVLDVETNLDISAIWTKSPAKSSKLISKININNKFFEEFRMKSNDSVLKIYKAILVNDVDVVLENIDKLNDNLHDLEKNNEAAIHTDIIENMLSQYRYSKISGAGGGDFILSFSKSSIFNKLNVDLIY</sequence>
<evidence type="ECO:0000256" key="2">
    <source>
        <dbReference type="ARBA" id="ARBA00022777"/>
    </source>
</evidence>
<proteinExistence type="predicted"/>
<keyword evidence="3" id="KW-0067">ATP-binding</keyword>
<dbReference type="Proteomes" id="UP000526184">
    <property type="component" value="Unassembled WGS sequence"/>
</dbReference>
<feature type="domain" description="GHMP kinase N-terminal" evidence="5">
    <location>
        <begin position="55"/>
        <end position="143"/>
    </location>
</feature>
<keyword evidence="4" id="KW-0175">Coiled coil</keyword>
<evidence type="ECO:0000259" key="5">
    <source>
        <dbReference type="Pfam" id="PF00288"/>
    </source>
</evidence>
<dbReference type="InterPro" id="IPR006204">
    <property type="entry name" value="GHMP_kinase_N_dom"/>
</dbReference>
<dbReference type="Gene3D" id="3.30.230.10">
    <property type="match status" value="1"/>
</dbReference>
<dbReference type="InterPro" id="IPR014721">
    <property type="entry name" value="Ribsml_uS5_D2-typ_fold_subgr"/>
</dbReference>
<dbReference type="SUPFAM" id="SSF54211">
    <property type="entry name" value="Ribosomal protein S5 domain 2-like"/>
    <property type="match status" value="1"/>
</dbReference>
<reference evidence="6 7" key="1">
    <citation type="submission" date="2020-05" db="EMBL/GenBank/DDBJ databases">
        <title>Streptobacillus felis strain LHL191014123.</title>
        <authorList>
            <person name="Fawzy A."/>
            <person name="Rau J."/>
            <person name="Risse K."/>
            <person name="Schauerte N."/>
            <person name="Geiger C."/>
            <person name="Blom J."/>
            <person name="Imirzalioglu C."/>
            <person name="Falgenhauer J."/>
            <person name="Bach A."/>
            <person name="Herden C."/>
            <person name="Eisenberg T."/>
        </authorList>
    </citation>
    <scope>NUCLEOTIDE SEQUENCE [LARGE SCALE GENOMIC DNA]</scope>
    <source>
        <strain evidence="6 7">LHL191014123</strain>
    </source>
</reference>
<dbReference type="InterPro" id="IPR020568">
    <property type="entry name" value="Ribosomal_Su5_D2-typ_SF"/>
</dbReference>
<gene>
    <name evidence="6" type="ORF">HP397_04935</name>
</gene>
<dbReference type="EMBL" id="JABMKT010000023">
    <property type="protein sequence ID" value="NYV28149.1"/>
    <property type="molecule type" value="Genomic_DNA"/>
</dbReference>
<keyword evidence="2" id="KW-0418">Kinase</keyword>
<dbReference type="Gene3D" id="3.30.70.890">
    <property type="entry name" value="GHMP kinase, C-terminal domain"/>
    <property type="match status" value="1"/>
</dbReference>
<feature type="coiled-coil region" evidence="4">
    <location>
        <begin position="219"/>
        <end position="246"/>
    </location>
</feature>
<evidence type="ECO:0000313" key="7">
    <source>
        <dbReference type="Proteomes" id="UP000526184"/>
    </source>
</evidence>
<dbReference type="GO" id="GO:0016301">
    <property type="term" value="F:kinase activity"/>
    <property type="evidence" value="ECO:0007669"/>
    <property type="project" value="UniProtKB-KW"/>
</dbReference>
<keyword evidence="7" id="KW-1185">Reference proteome</keyword>
<accession>A0A7Z0PF67</accession>
<dbReference type="RefSeq" id="WP_180136212.1">
    <property type="nucleotide sequence ID" value="NZ_JABMKT010000023.1"/>
</dbReference>
<evidence type="ECO:0000256" key="1">
    <source>
        <dbReference type="ARBA" id="ARBA00022741"/>
    </source>
</evidence>
<evidence type="ECO:0000313" key="6">
    <source>
        <dbReference type="EMBL" id="NYV28149.1"/>
    </source>
</evidence>
<dbReference type="GO" id="GO:0005524">
    <property type="term" value="F:ATP binding"/>
    <property type="evidence" value="ECO:0007669"/>
    <property type="project" value="UniProtKB-KW"/>
</dbReference>
<dbReference type="InterPro" id="IPR036554">
    <property type="entry name" value="GHMP_kinase_C_sf"/>
</dbReference>